<dbReference type="GO" id="GO:0004748">
    <property type="term" value="F:ribonucleoside-diphosphate reductase activity, thioredoxin disulfide as acceptor"/>
    <property type="evidence" value="ECO:0007669"/>
    <property type="project" value="TreeGrafter"/>
</dbReference>
<evidence type="ECO:0000259" key="4">
    <source>
        <dbReference type="PROSITE" id="PS51161"/>
    </source>
</evidence>
<dbReference type="PATRIC" id="fig|1033806.12.peg.1424"/>
<dbReference type="GO" id="GO:0005524">
    <property type="term" value="F:ATP binding"/>
    <property type="evidence" value="ECO:0007669"/>
    <property type="project" value="UniProtKB-UniRule"/>
</dbReference>
<evidence type="ECO:0000313" key="5">
    <source>
        <dbReference type="EMBL" id="CCQ33564.1"/>
    </source>
</evidence>
<dbReference type="InterPro" id="IPR005144">
    <property type="entry name" value="ATP-cone_dom"/>
</dbReference>
<dbReference type="Gene3D" id="3.20.70.20">
    <property type="match status" value="1"/>
</dbReference>
<dbReference type="NCBIfam" id="NF006126">
    <property type="entry name" value="PRK08270.1"/>
    <property type="match status" value="1"/>
</dbReference>
<reference evidence="6 7" key="2">
    <citation type="journal article" date="2013" name="PLoS ONE">
        <title>INDIGO - INtegrated Data Warehouse of MIcrobial GenOmes with Examples from the Red Sea Extremophiles.</title>
        <authorList>
            <person name="Alam I."/>
            <person name="Antunes A."/>
            <person name="Kamau A.A."/>
            <person name="Ba Alawi W."/>
            <person name="Kalkatawi M."/>
            <person name="Stingl U."/>
            <person name="Bajic V.B."/>
        </authorList>
    </citation>
    <scope>NUCLEOTIDE SEQUENCE [LARGE SCALE GENOMIC DNA]</scope>
    <source>
        <strain evidence="6 7">SARL4B</strain>
    </source>
</reference>
<reference evidence="6 7" key="1">
    <citation type="journal article" date="2011" name="J. Bacteriol.">
        <title>Genome sequence of Halorhabdus tiamatea, the first archaeon isolated from a deep-sea anoxic brine lake.</title>
        <authorList>
            <person name="Antunes A."/>
            <person name="Alam I."/>
            <person name="Bajic V.B."/>
            <person name="Stingl U."/>
        </authorList>
    </citation>
    <scope>NUCLEOTIDE SEQUENCE [LARGE SCALE GENOMIC DNA]</scope>
    <source>
        <strain evidence="6 7">SARL4B</strain>
    </source>
</reference>
<dbReference type="GO" id="GO:0009265">
    <property type="term" value="P:2'-deoxyribonucleotide biosynthetic process"/>
    <property type="evidence" value="ECO:0007669"/>
    <property type="project" value="TreeGrafter"/>
</dbReference>
<dbReference type="STRING" id="1033806.HTIA_1437"/>
<sequence>MVQQVQKRDGTVEPFDRSKIATAIRQAFAAAETAPDTGIDALTDAVVDRLDSSGGTVAVETIQDCVERTLVEADEYAAAKRYILYRHRHAELRDLEGLVAGNSGDPAGNDQGPIDAYIEREDWRVRENSNMDYSLQGLNIHLTERTIEDYWLEKRYSDEVAAAHDAGAIHIHDLGVLGPYCVGWDIEDVLREGLKGVRGKVESAPANHFDVALMQLVNFLYTLQGEAAGAQALSNFDTYLAPFVHEDDLDYEEVRHQLQQFVFNLNVPTRVGFQAPFTNLSMDLTVPDHLADKPVVIGGEPRDSTYADYQDEVDLINRAFAEVMLEGDAKGRPFTFPIPTYSITEDFEWDNETLDPVWEMTAKYGTPYFSNFVNSEMDTGDARSMCCRLRLDNRELESRGGGLFGSNPLTGSIGVVTINLPQLGYRADDESEFFDRLESLMDVAKRSLETKRDVLERYTEQGLYPYAKFYLRNVREAHDSYWANHFSTIGLIGTHEAILNLRGPESGIDTAEGKAFAEEILEFMRDRLREYQAETGHMYNLEATPAEGSSYRLARQDREQFSDLAVHATDGLGGDEPIYTNSTQLPFGAEPDLFDALDHQDDLQTKYTGGTVFHGWLGEAMPDAESTKQLVKTIAENYELPYYTLTPTFSVCPTHGHHSGEHETCPDCGESCEVYSRVVGYLRPTENWNPGKQAEFDERADFRPSVAD</sequence>
<dbReference type="eggNOG" id="arCOG04889">
    <property type="taxonomic scope" value="Archaea"/>
</dbReference>
<proteinExistence type="predicted"/>
<keyword evidence="2 3" id="KW-0067">ATP-binding</keyword>
<dbReference type="HOGENOM" id="CLU_002707_0_2_2"/>
<keyword evidence="6" id="KW-0560">Oxidoreductase</keyword>
<dbReference type="GO" id="GO:0008998">
    <property type="term" value="F:ribonucleoside-triphosphate reductase (thioredoxin) activity"/>
    <property type="evidence" value="ECO:0007669"/>
    <property type="project" value="UniProtKB-EC"/>
</dbReference>
<dbReference type="Pfam" id="PF03477">
    <property type="entry name" value="ATP-cone"/>
    <property type="match status" value="1"/>
</dbReference>
<evidence type="ECO:0000313" key="7">
    <source>
        <dbReference type="Proteomes" id="UP000003861"/>
    </source>
</evidence>
<name>F7PJA8_9EURY</name>
<reference evidence="5 8" key="3">
    <citation type="journal article" date="2014" name="Environ. Microbiol.">
        <title>Halorhabdus tiamatea: proteogenomics and glycosidase activity measurements identify the first cultivated euryarchaeon from a deep-sea anoxic brine lake as potential polysaccharide degrader.</title>
        <authorList>
            <person name="Werner J."/>
            <person name="Ferrer M."/>
            <person name="Michel G."/>
            <person name="Mann A.J."/>
            <person name="Huang S."/>
            <person name="Juarez S."/>
            <person name="Ciordia S."/>
            <person name="Albar J.P."/>
            <person name="Alcaide M."/>
            <person name="La Cono V."/>
            <person name="Yakimov M.M."/>
            <person name="Antunes A."/>
            <person name="Taborda M."/>
            <person name="Da Costa M.S."/>
            <person name="Amann R.I."/>
            <person name="Gloeckner F.O."/>
            <person name="Golyshina O.V."/>
            <person name="Golyshin P.N."/>
            <person name="Teeling H."/>
        </authorList>
    </citation>
    <scope>NUCLEOTIDE SEQUENCE [LARGE SCALE GENOMIC DNA]</scope>
    <source>
        <strain evidence="8">SARL4B</strain>
        <strain evidence="5">Type strain: SARL4B</strain>
    </source>
</reference>
<dbReference type="PROSITE" id="PS51161">
    <property type="entry name" value="ATP_CONE"/>
    <property type="match status" value="1"/>
</dbReference>
<dbReference type="Pfam" id="PF13597">
    <property type="entry name" value="NRDD"/>
    <property type="match status" value="1"/>
</dbReference>
<organism evidence="6 7">
    <name type="scientific">Halorhabdus tiamatea SARL4B</name>
    <dbReference type="NCBI Taxonomy" id="1033806"/>
    <lineage>
        <taxon>Archaea</taxon>
        <taxon>Methanobacteriati</taxon>
        <taxon>Methanobacteriota</taxon>
        <taxon>Stenosarchaea group</taxon>
        <taxon>Halobacteria</taxon>
        <taxon>Halobacteriales</taxon>
        <taxon>Haloarculaceae</taxon>
        <taxon>Halorhabdus</taxon>
    </lineage>
</organism>
<evidence type="ECO:0000313" key="8">
    <source>
        <dbReference type="Proteomes" id="UP000015381"/>
    </source>
</evidence>
<dbReference type="EMBL" id="AFNT02000032">
    <property type="protein sequence ID" value="ERJ05450.1"/>
    <property type="molecule type" value="Genomic_DNA"/>
</dbReference>
<dbReference type="Proteomes" id="UP000015381">
    <property type="component" value="Chromosome I"/>
</dbReference>
<feature type="domain" description="ATP-cone" evidence="4">
    <location>
        <begin position="3"/>
        <end position="93"/>
    </location>
</feature>
<keyword evidence="1 3" id="KW-0547">Nucleotide-binding</keyword>
<dbReference type="GeneID" id="23800007"/>
<dbReference type="SUPFAM" id="SSF51998">
    <property type="entry name" value="PFL-like glycyl radical enzymes"/>
    <property type="match status" value="1"/>
</dbReference>
<dbReference type="AlphaFoldDB" id="F7PJA8"/>
<gene>
    <name evidence="6" type="ORF">HLRTI_002522</name>
    <name evidence="5" type="ORF">HTIA_1437</name>
</gene>
<dbReference type="Proteomes" id="UP000003861">
    <property type="component" value="Unassembled WGS sequence"/>
</dbReference>
<dbReference type="InterPro" id="IPR012833">
    <property type="entry name" value="NrdD"/>
</dbReference>
<dbReference type="EMBL" id="HF571520">
    <property type="protein sequence ID" value="CCQ33564.1"/>
    <property type="molecule type" value="Genomic_DNA"/>
</dbReference>
<dbReference type="GO" id="GO:0031250">
    <property type="term" value="C:anaerobic ribonucleoside-triphosphate reductase complex"/>
    <property type="evidence" value="ECO:0007669"/>
    <property type="project" value="TreeGrafter"/>
</dbReference>
<evidence type="ECO:0000313" key="6">
    <source>
        <dbReference type="EMBL" id="ERJ05450.1"/>
    </source>
</evidence>
<dbReference type="PANTHER" id="PTHR21075">
    <property type="entry name" value="ANAEROBIC RIBONUCLEOSIDE-TRIPHOSPHATE REDUCTASE"/>
    <property type="match status" value="1"/>
</dbReference>
<dbReference type="RefSeq" id="WP_008525834.1">
    <property type="nucleotide sequence ID" value="NC_021921.1"/>
</dbReference>
<dbReference type="CDD" id="cd01675">
    <property type="entry name" value="RNR_III"/>
    <property type="match status" value="1"/>
</dbReference>
<keyword evidence="8" id="KW-1185">Reference proteome</keyword>
<accession>F7PJA8</accession>
<dbReference type="PANTHER" id="PTHR21075:SF0">
    <property type="entry name" value="ANAEROBIC RIBONUCLEOSIDE-TRIPHOSPHATE REDUCTASE"/>
    <property type="match status" value="1"/>
</dbReference>
<evidence type="ECO:0000256" key="3">
    <source>
        <dbReference type="PROSITE-ProRule" id="PRU00492"/>
    </source>
</evidence>
<dbReference type="KEGG" id="hti:HTIA_1437"/>
<evidence type="ECO:0000256" key="2">
    <source>
        <dbReference type="ARBA" id="ARBA00022840"/>
    </source>
</evidence>
<dbReference type="GO" id="GO:0006260">
    <property type="term" value="P:DNA replication"/>
    <property type="evidence" value="ECO:0007669"/>
    <property type="project" value="InterPro"/>
</dbReference>
<protein>
    <submittedName>
        <fullName evidence="5">Anaerobic ribonucleoside-triphosphate reductase</fullName>
        <ecNumber evidence="5 6">1.17.4.2</ecNumber>
    </submittedName>
    <submittedName>
        <fullName evidence="6">Ribonucleoside-triphosphate reductase protein</fullName>
    </submittedName>
</protein>
<dbReference type="EC" id="1.17.4.2" evidence="5 6"/>
<dbReference type="NCBIfam" id="TIGR02487">
    <property type="entry name" value="NrdD"/>
    <property type="match status" value="1"/>
</dbReference>
<dbReference type="OrthoDB" id="139164at2157"/>
<evidence type="ECO:0000256" key="1">
    <source>
        <dbReference type="ARBA" id="ARBA00022741"/>
    </source>
</evidence>